<feature type="compositionally biased region" description="Pro residues" evidence="2">
    <location>
        <begin position="167"/>
        <end position="179"/>
    </location>
</feature>
<keyword evidence="4" id="KW-1185">Reference proteome</keyword>
<comment type="caution">
    <text evidence="3">The sequence shown here is derived from an EMBL/GenBank/DDBJ whole genome shotgun (WGS) entry which is preliminary data.</text>
</comment>
<name>A0AAV6PI85_SOLSE</name>
<dbReference type="EMBL" id="JAGKHQ010000611">
    <property type="protein sequence ID" value="KAG7466695.1"/>
    <property type="molecule type" value="Genomic_DNA"/>
</dbReference>
<feature type="coiled-coil region" evidence="1">
    <location>
        <begin position="352"/>
        <end position="383"/>
    </location>
</feature>
<gene>
    <name evidence="3" type="ORF">JOB18_016853</name>
</gene>
<dbReference type="PANTHER" id="PTHR47308:SF1">
    <property type="entry name" value="NUCLEAR GTPASE SLIP-GC"/>
    <property type="match status" value="1"/>
</dbReference>
<evidence type="ECO:0000256" key="2">
    <source>
        <dbReference type="SAM" id="MobiDB-lite"/>
    </source>
</evidence>
<dbReference type="InterPro" id="IPR053082">
    <property type="entry name" value="Nuclear_GTPase_SLIP-GC"/>
</dbReference>
<dbReference type="PANTHER" id="PTHR47308">
    <property type="entry name" value="NUCLEAR GTPASE SLIP-GC"/>
    <property type="match status" value="1"/>
</dbReference>
<dbReference type="Proteomes" id="UP000693946">
    <property type="component" value="Unassembled WGS sequence"/>
</dbReference>
<feature type="region of interest" description="Disordered" evidence="2">
    <location>
        <begin position="161"/>
        <end position="220"/>
    </location>
</feature>
<feature type="region of interest" description="Disordered" evidence="2">
    <location>
        <begin position="260"/>
        <end position="291"/>
    </location>
</feature>
<protein>
    <submittedName>
        <fullName evidence="3">Uncharacterized protein</fullName>
    </submittedName>
</protein>
<evidence type="ECO:0000256" key="1">
    <source>
        <dbReference type="SAM" id="Coils"/>
    </source>
</evidence>
<reference evidence="3 4" key="1">
    <citation type="journal article" date="2021" name="Sci. Rep.">
        <title>Chromosome anchoring in Senegalese sole (Solea senegalensis) reveals sex-associated markers and genome rearrangements in flatfish.</title>
        <authorList>
            <person name="Guerrero-Cozar I."/>
            <person name="Gomez-Garrido J."/>
            <person name="Berbel C."/>
            <person name="Martinez-Blanch J.F."/>
            <person name="Alioto T."/>
            <person name="Claros M.G."/>
            <person name="Gagnaire P.A."/>
            <person name="Manchado M."/>
        </authorList>
    </citation>
    <scope>NUCLEOTIDE SEQUENCE [LARGE SCALE GENOMIC DNA]</scope>
    <source>
        <strain evidence="3">Sse05_10M</strain>
    </source>
</reference>
<proteinExistence type="predicted"/>
<keyword evidence="1" id="KW-0175">Coiled coil</keyword>
<feature type="compositionally biased region" description="Polar residues" evidence="2">
    <location>
        <begin position="654"/>
        <end position="667"/>
    </location>
</feature>
<accession>A0AAV6PI85</accession>
<dbReference type="GO" id="GO:0003924">
    <property type="term" value="F:GTPase activity"/>
    <property type="evidence" value="ECO:0007669"/>
    <property type="project" value="TreeGrafter"/>
</dbReference>
<evidence type="ECO:0000313" key="3">
    <source>
        <dbReference type="EMBL" id="KAG7466695.1"/>
    </source>
</evidence>
<organism evidence="3 4">
    <name type="scientific">Solea senegalensis</name>
    <name type="common">Senegalese sole</name>
    <dbReference type="NCBI Taxonomy" id="28829"/>
    <lineage>
        <taxon>Eukaryota</taxon>
        <taxon>Metazoa</taxon>
        <taxon>Chordata</taxon>
        <taxon>Craniata</taxon>
        <taxon>Vertebrata</taxon>
        <taxon>Euteleostomi</taxon>
        <taxon>Actinopterygii</taxon>
        <taxon>Neopterygii</taxon>
        <taxon>Teleostei</taxon>
        <taxon>Neoteleostei</taxon>
        <taxon>Acanthomorphata</taxon>
        <taxon>Carangaria</taxon>
        <taxon>Pleuronectiformes</taxon>
        <taxon>Pleuronectoidei</taxon>
        <taxon>Soleidae</taxon>
        <taxon>Solea</taxon>
    </lineage>
</organism>
<sequence>MVRPDIFLKLQTVYNDQRNPYSFPKRKTNVFVVPGVKGGGGGPPSGPVVDTCPRRGTGRRHVARRWPVSSLTGRSHKLVIPAESPDKKFVFLVGDSHLRPIVDGFVKMPERGISFGAMSTPGACARDLRTELVHLSDKPGMELLADVLWEISDRLLETAAEVEVRPSTPPPTPSPPRPGPRVVVRGKIRSPRPARNPLDWTLVGPRKKRSSPVPLSPDAPKRGMVQLKECCIPLTPVWFSPAILESMNQVRPADLGDPVDHPAVHKQQMKVDRRRRALAPKKTRERQQVELEEEWPLPTRAVVENYCFPQASGTEAGGGNTACGGGVCGAISCHGCGGGGGGSAHTKIQQRLVKKQRCIRRLEEKMRDELDKVKKSVEEAHSAFESHLAEGVEESLRLCDKTMKSILEPPRTLGSSFHKILKYVVQNNGAYKSKKGKPKNLNEKLSSHLTDSIDAEFKKTFPNESNSGPFKNVIKEFSLNTETLIQKHNDVKLQLTFLKTEEDKLKLQLHKIVRDRKKKIYSSLTDTIEANMKTCYDEAKEIRGPGSLLKMREIILTHVRGTRNTMFEMAKKNMLTQLDALKGEILKKLEETLMESIELALKTDSDSFPVWRVTWAGVVLRRLVGLEVTTAAEQQRLAATQWSAAVISSTACGVSSDSTATSSQCTSRPADPAW</sequence>
<feature type="region of interest" description="Disordered" evidence="2">
    <location>
        <begin position="654"/>
        <end position="674"/>
    </location>
</feature>
<evidence type="ECO:0000313" key="4">
    <source>
        <dbReference type="Proteomes" id="UP000693946"/>
    </source>
</evidence>
<feature type="compositionally biased region" description="Basic residues" evidence="2">
    <location>
        <begin position="272"/>
        <end position="284"/>
    </location>
</feature>
<dbReference type="AlphaFoldDB" id="A0AAV6PI85"/>